<dbReference type="Proteomes" id="UP000095401">
    <property type="component" value="Chromosome"/>
</dbReference>
<accession>A0A1D8IRF4</accession>
<dbReference type="AlphaFoldDB" id="A0A1D8IRF4"/>
<feature type="domain" description="ACT" evidence="1">
    <location>
        <begin position="6"/>
        <end position="79"/>
    </location>
</feature>
<dbReference type="KEGG" id="aprs:BI364_14330"/>
<gene>
    <name evidence="2" type="ORF">BI364_14330</name>
</gene>
<dbReference type="PROSITE" id="PS51671">
    <property type="entry name" value="ACT"/>
    <property type="match status" value="1"/>
</dbReference>
<dbReference type="InterPro" id="IPR050990">
    <property type="entry name" value="UPF0237/GcvR_regulator"/>
</dbReference>
<reference evidence="3" key="1">
    <citation type="submission" date="2016-09" db="EMBL/GenBank/DDBJ databases">
        <title>Acidihalobacter prosperus F5.</title>
        <authorList>
            <person name="Khaleque H.N."/>
            <person name="Ramsay J.P."/>
            <person name="Kaksonen A.H."/>
            <person name="Boxall N.J."/>
            <person name="Watkin E.L.J."/>
        </authorList>
    </citation>
    <scope>NUCLEOTIDE SEQUENCE [LARGE SCALE GENOMIC DNA]</scope>
    <source>
        <strain evidence="3">F5</strain>
    </source>
</reference>
<name>A0A1D8IRF4_9GAMM</name>
<evidence type="ECO:0000313" key="2">
    <source>
        <dbReference type="EMBL" id="AOU98973.1"/>
    </source>
</evidence>
<evidence type="ECO:0000313" key="3">
    <source>
        <dbReference type="Proteomes" id="UP000095401"/>
    </source>
</evidence>
<sequence>MNEWLMLTVVGEDRPGIVARLSRELVQAGAHLGEASMLRLGGSFTMMLMVRGDFAIDALREDLASVGESLALHIHIDPMTGDLHQHRVPEVRVHVHGADRVGIVAEVTEVLAGIGFDIFTLDSDVAGLHAAPIYVMQIEGVAADGVEAVEAALAPLRVQGIDVRVEGIETLVG</sequence>
<dbReference type="InterPro" id="IPR002912">
    <property type="entry name" value="ACT_dom"/>
</dbReference>
<dbReference type="RefSeq" id="WP_070079326.1">
    <property type="nucleotide sequence ID" value="NZ_CP017415.1"/>
</dbReference>
<evidence type="ECO:0000259" key="1">
    <source>
        <dbReference type="PROSITE" id="PS51671"/>
    </source>
</evidence>
<dbReference type="PANTHER" id="PTHR34875:SF6">
    <property type="entry name" value="UPF0237 PROTEIN MJ1558"/>
    <property type="match status" value="1"/>
</dbReference>
<keyword evidence="3" id="KW-1185">Reference proteome</keyword>
<proteinExistence type="predicted"/>
<dbReference type="Pfam" id="PF13740">
    <property type="entry name" value="ACT_6"/>
    <property type="match status" value="2"/>
</dbReference>
<dbReference type="InterPro" id="IPR045865">
    <property type="entry name" value="ACT-like_dom_sf"/>
</dbReference>
<dbReference type="EMBL" id="CP017415">
    <property type="protein sequence ID" value="AOU98973.1"/>
    <property type="molecule type" value="Genomic_DNA"/>
</dbReference>
<dbReference type="SUPFAM" id="SSF55021">
    <property type="entry name" value="ACT-like"/>
    <property type="match status" value="2"/>
</dbReference>
<dbReference type="PANTHER" id="PTHR34875">
    <property type="entry name" value="UPF0237 PROTEIN MJ1558"/>
    <property type="match status" value="1"/>
</dbReference>
<organism evidence="2 3">
    <name type="scientific">Acidihalobacter yilgarnensis</name>
    <dbReference type="NCBI Taxonomy" id="2819280"/>
    <lineage>
        <taxon>Bacteria</taxon>
        <taxon>Pseudomonadati</taxon>
        <taxon>Pseudomonadota</taxon>
        <taxon>Gammaproteobacteria</taxon>
        <taxon>Chromatiales</taxon>
        <taxon>Ectothiorhodospiraceae</taxon>
        <taxon>Acidihalobacter</taxon>
    </lineage>
</organism>
<protein>
    <submittedName>
        <fullName evidence="2">Amino acid-binding protein</fullName>
    </submittedName>
</protein>
<dbReference type="Gene3D" id="3.30.70.260">
    <property type="match status" value="2"/>
</dbReference>